<evidence type="ECO:0000256" key="1">
    <source>
        <dbReference type="ARBA" id="ARBA00022734"/>
    </source>
</evidence>
<dbReference type="Proteomes" id="UP000046393">
    <property type="component" value="Unplaced"/>
</dbReference>
<evidence type="ECO:0000259" key="3">
    <source>
        <dbReference type="PROSITE" id="PS51304"/>
    </source>
</evidence>
<reference evidence="5" key="1">
    <citation type="submission" date="2017-02" db="UniProtKB">
        <authorList>
            <consortium name="WormBaseParasite"/>
        </authorList>
    </citation>
    <scope>IDENTIFICATION</scope>
</reference>
<dbReference type="InterPro" id="IPR044156">
    <property type="entry name" value="Galectin-like"/>
</dbReference>
<dbReference type="STRING" id="451379.A0A0N5AAV8"/>
<keyword evidence="1 2" id="KW-0430">Lectin</keyword>
<evidence type="ECO:0000313" key="4">
    <source>
        <dbReference type="Proteomes" id="UP000046393"/>
    </source>
</evidence>
<dbReference type="Pfam" id="PF00337">
    <property type="entry name" value="Gal-bind_lectin"/>
    <property type="match status" value="2"/>
</dbReference>
<dbReference type="SMART" id="SM00908">
    <property type="entry name" value="Gal-bind_lectin"/>
    <property type="match status" value="2"/>
</dbReference>
<dbReference type="Gene3D" id="2.60.120.200">
    <property type="match status" value="2"/>
</dbReference>
<dbReference type="InterPro" id="IPR013320">
    <property type="entry name" value="ConA-like_dom_sf"/>
</dbReference>
<dbReference type="SMART" id="SM00276">
    <property type="entry name" value="GLECT"/>
    <property type="match status" value="1"/>
</dbReference>
<accession>A0A0N5AAV8</accession>
<dbReference type="SUPFAM" id="SSF49899">
    <property type="entry name" value="Concanavalin A-like lectins/glucanases"/>
    <property type="match status" value="2"/>
</dbReference>
<name>A0A0N5AAV8_9BILA</name>
<dbReference type="PANTHER" id="PTHR11346:SF171">
    <property type="entry name" value="GALECTIN"/>
    <property type="match status" value="1"/>
</dbReference>
<dbReference type="WBParaSite" id="SMUV_0000128401-mRNA-1">
    <property type="protein sequence ID" value="SMUV_0000128401-mRNA-1"/>
    <property type="gene ID" value="SMUV_0000128401"/>
</dbReference>
<dbReference type="CDD" id="cd00070">
    <property type="entry name" value="GLECT"/>
    <property type="match status" value="1"/>
</dbReference>
<dbReference type="PROSITE" id="PS51304">
    <property type="entry name" value="GALECTIN"/>
    <property type="match status" value="2"/>
</dbReference>
<protein>
    <recommendedName>
        <fullName evidence="2">Galectin</fullName>
    </recommendedName>
</protein>
<sequence>MASAPPCEDDHNTTIYSPVKVSFCTCNIFYHIFLQALPFVMTVDGGITPGRAFVISGSVLSNASTKRFNIDFCCGLLVDGDHQDDKALHINPRFEGGSSWIFGHGDDQIVLNALINNRWGVEERYGNVFKEGYPFTIRILVLDSYFKIAVNGRHLADFIHRIPIQKANIIYINGNVKIDSVKIEGTTVPFVIAVKGGLFSIASLHFIATPLMHADSFSFNLMHGTDYLFSFRVDMGNKRRKIKESVVRNSCVDGVWHNEERDISYFPFANGITFVATFTITSQSILVD</sequence>
<dbReference type="GO" id="GO:0016936">
    <property type="term" value="F:galactoside binding"/>
    <property type="evidence" value="ECO:0007669"/>
    <property type="project" value="TreeGrafter"/>
</dbReference>
<dbReference type="PANTHER" id="PTHR11346">
    <property type="entry name" value="GALECTIN"/>
    <property type="match status" value="1"/>
</dbReference>
<feature type="domain" description="Galectin" evidence="3">
    <location>
        <begin position="190"/>
        <end position="288"/>
    </location>
</feature>
<dbReference type="AlphaFoldDB" id="A0A0N5AAV8"/>
<evidence type="ECO:0000256" key="2">
    <source>
        <dbReference type="RuleBase" id="RU102079"/>
    </source>
</evidence>
<keyword evidence="4" id="KW-1185">Reference proteome</keyword>
<organism evidence="4 5">
    <name type="scientific">Syphacia muris</name>
    <dbReference type="NCBI Taxonomy" id="451379"/>
    <lineage>
        <taxon>Eukaryota</taxon>
        <taxon>Metazoa</taxon>
        <taxon>Ecdysozoa</taxon>
        <taxon>Nematoda</taxon>
        <taxon>Chromadorea</taxon>
        <taxon>Rhabditida</taxon>
        <taxon>Spirurina</taxon>
        <taxon>Oxyuridomorpha</taxon>
        <taxon>Oxyuroidea</taxon>
        <taxon>Oxyuridae</taxon>
        <taxon>Syphacia</taxon>
    </lineage>
</organism>
<evidence type="ECO:0000313" key="5">
    <source>
        <dbReference type="WBParaSite" id="SMUV_0000128401-mRNA-1"/>
    </source>
</evidence>
<proteinExistence type="predicted"/>
<dbReference type="InterPro" id="IPR001079">
    <property type="entry name" value="Galectin_CRD"/>
</dbReference>
<dbReference type="GO" id="GO:0030246">
    <property type="term" value="F:carbohydrate binding"/>
    <property type="evidence" value="ECO:0007669"/>
    <property type="project" value="UniProtKB-UniRule"/>
</dbReference>
<feature type="domain" description="Galectin" evidence="3">
    <location>
        <begin position="39"/>
        <end position="184"/>
    </location>
</feature>